<dbReference type="EMBL" id="BJYR01000016">
    <property type="protein sequence ID" value="GEO00710.1"/>
    <property type="molecule type" value="Genomic_DNA"/>
</dbReference>
<organism evidence="3 4">
    <name type="scientific">Novosphingobium sediminis</name>
    <dbReference type="NCBI Taxonomy" id="707214"/>
    <lineage>
        <taxon>Bacteria</taxon>
        <taxon>Pseudomonadati</taxon>
        <taxon>Pseudomonadota</taxon>
        <taxon>Alphaproteobacteria</taxon>
        <taxon>Sphingomonadales</taxon>
        <taxon>Sphingomonadaceae</taxon>
        <taxon>Novosphingobium</taxon>
    </lineage>
</organism>
<keyword evidence="1 3" id="KW-0378">Hydrolase</keyword>
<sequence length="222" mass="23799">MPHAVDTHAVLDAVAAARGGVRNVFDDIDPSRLAHICVDMQNGFMEEGSPVEVPMAREIVDNINRISAAVRTSGGLNVFLRFTTPDAASWSVFVRRLGAGAADHRAAFTPGAHYQDFWPTLDVQPGDAVVDKHRFSGFTPGTSDLDAVLKARGIDTVLITGTLTNCCCESTARDAMQFNYRVLFAGDANAALTDAEHAATLHSMAFVFADLYDTDELVGLLG</sequence>
<dbReference type="CDD" id="cd00431">
    <property type="entry name" value="cysteine_hydrolases"/>
    <property type="match status" value="1"/>
</dbReference>
<protein>
    <submittedName>
        <fullName evidence="3">Hydrolase</fullName>
    </submittedName>
</protein>
<dbReference type="SUPFAM" id="SSF52499">
    <property type="entry name" value="Isochorismatase-like hydrolases"/>
    <property type="match status" value="1"/>
</dbReference>
<dbReference type="Gene3D" id="3.40.50.850">
    <property type="entry name" value="Isochorismatase-like"/>
    <property type="match status" value="1"/>
</dbReference>
<dbReference type="GO" id="GO:0016787">
    <property type="term" value="F:hydrolase activity"/>
    <property type="evidence" value="ECO:0007669"/>
    <property type="project" value="UniProtKB-KW"/>
</dbReference>
<dbReference type="Pfam" id="PF00857">
    <property type="entry name" value="Isochorismatase"/>
    <property type="match status" value="1"/>
</dbReference>
<feature type="domain" description="Isochorismatase-like" evidence="2">
    <location>
        <begin position="34"/>
        <end position="216"/>
    </location>
</feature>
<keyword evidence="4" id="KW-1185">Reference proteome</keyword>
<dbReference type="InterPro" id="IPR050272">
    <property type="entry name" value="Isochorismatase-like_hydrls"/>
</dbReference>
<dbReference type="RefSeq" id="WP_147160033.1">
    <property type="nucleotide sequence ID" value="NZ_BJYR01000016.1"/>
</dbReference>
<dbReference type="AlphaFoldDB" id="A0A512ALW5"/>
<reference evidence="3 4" key="1">
    <citation type="submission" date="2019-07" db="EMBL/GenBank/DDBJ databases">
        <title>Whole genome shotgun sequence of Novosphingobium sediminis NBRC 106119.</title>
        <authorList>
            <person name="Hosoyama A."/>
            <person name="Uohara A."/>
            <person name="Ohji S."/>
            <person name="Ichikawa N."/>
        </authorList>
    </citation>
    <scope>NUCLEOTIDE SEQUENCE [LARGE SCALE GENOMIC DNA]</scope>
    <source>
        <strain evidence="3 4">NBRC 106119</strain>
    </source>
</reference>
<gene>
    <name evidence="3" type="ORF">NSE01_25420</name>
</gene>
<dbReference type="InterPro" id="IPR000868">
    <property type="entry name" value="Isochorismatase-like_dom"/>
</dbReference>
<evidence type="ECO:0000256" key="1">
    <source>
        <dbReference type="ARBA" id="ARBA00022801"/>
    </source>
</evidence>
<dbReference type="InterPro" id="IPR036380">
    <property type="entry name" value="Isochorismatase-like_sf"/>
</dbReference>
<dbReference type="PANTHER" id="PTHR43540:SF6">
    <property type="entry name" value="ISOCHORISMATASE-LIKE DOMAIN-CONTAINING PROTEIN"/>
    <property type="match status" value="1"/>
</dbReference>
<proteinExistence type="predicted"/>
<dbReference type="Proteomes" id="UP000321464">
    <property type="component" value="Unassembled WGS sequence"/>
</dbReference>
<dbReference type="PANTHER" id="PTHR43540">
    <property type="entry name" value="PEROXYUREIDOACRYLATE/UREIDOACRYLATE AMIDOHYDROLASE-RELATED"/>
    <property type="match status" value="1"/>
</dbReference>
<evidence type="ECO:0000259" key="2">
    <source>
        <dbReference type="Pfam" id="PF00857"/>
    </source>
</evidence>
<evidence type="ECO:0000313" key="3">
    <source>
        <dbReference type="EMBL" id="GEO00710.1"/>
    </source>
</evidence>
<name>A0A512ALW5_9SPHN</name>
<accession>A0A512ALW5</accession>
<dbReference type="OrthoDB" id="9807387at2"/>
<comment type="caution">
    <text evidence="3">The sequence shown here is derived from an EMBL/GenBank/DDBJ whole genome shotgun (WGS) entry which is preliminary data.</text>
</comment>
<evidence type="ECO:0000313" key="4">
    <source>
        <dbReference type="Proteomes" id="UP000321464"/>
    </source>
</evidence>